<proteinExistence type="predicted"/>
<organism evidence="2 3">
    <name type="scientific">Plectus sambesii</name>
    <dbReference type="NCBI Taxonomy" id="2011161"/>
    <lineage>
        <taxon>Eukaryota</taxon>
        <taxon>Metazoa</taxon>
        <taxon>Ecdysozoa</taxon>
        <taxon>Nematoda</taxon>
        <taxon>Chromadorea</taxon>
        <taxon>Plectida</taxon>
        <taxon>Plectina</taxon>
        <taxon>Plectoidea</taxon>
        <taxon>Plectidae</taxon>
        <taxon>Plectus</taxon>
    </lineage>
</organism>
<dbReference type="Proteomes" id="UP000887566">
    <property type="component" value="Unplaced"/>
</dbReference>
<sequence>MSSNFHAEPRPPNRTPTLVTRAARRRTRRTNIHTCFNGRRRRRPGAALLSSDDRNSTQERKSARRSCLVIAGWRLVLATPPTVRPACRRHIRAASSIRHSTASSPSAPPGSASSLLTAN</sequence>
<feature type="region of interest" description="Disordered" evidence="1">
    <location>
        <begin position="35"/>
        <end position="64"/>
    </location>
</feature>
<name>A0A914VG65_9BILA</name>
<evidence type="ECO:0000313" key="3">
    <source>
        <dbReference type="WBParaSite" id="PSAMB.scaffold1851size27257.g15231.t1"/>
    </source>
</evidence>
<keyword evidence="2" id="KW-1185">Reference proteome</keyword>
<evidence type="ECO:0000313" key="2">
    <source>
        <dbReference type="Proteomes" id="UP000887566"/>
    </source>
</evidence>
<feature type="region of interest" description="Disordered" evidence="1">
    <location>
        <begin position="95"/>
        <end position="119"/>
    </location>
</feature>
<reference evidence="3" key="1">
    <citation type="submission" date="2022-11" db="UniProtKB">
        <authorList>
            <consortium name="WormBaseParasite"/>
        </authorList>
    </citation>
    <scope>IDENTIFICATION</scope>
</reference>
<accession>A0A914VG65</accession>
<feature type="compositionally biased region" description="Low complexity" evidence="1">
    <location>
        <begin position="100"/>
        <end position="119"/>
    </location>
</feature>
<feature type="compositionally biased region" description="Basic and acidic residues" evidence="1">
    <location>
        <begin position="51"/>
        <end position="61"/>
    </location>
</feature>
<evidence type="ECO:0000256" key="1">
    <source>
        <dbReference type="SAM" id="MobiDB-lite"/>
    </source>
</evidence>
<protein>
    <submittedName>
        <fullName evidence="3">Uncharacterized protein</fullName>
    </submittedName>
</protein>
<dbReference type="AlphaFoldDB" id="A0A914VG65"/>
<dbReference type="WBParaSite" id="PSAMB.scaffold1851size27257.g15231.t1">
    <property type="protein sequence ID" value="PSAMB.scaffold1851size27257.g15231.t1"/>
    <property type="gene ID" value="PSAMB.scaffold1851size27257.g15231"/>
</dbReference>